<name>A0A6J5NNW6_9CAUD</name>
<organism evidence="1">
    <name type="scientific">uncultured Caudovirales phage</name>
    <dbReference type="NCBI Taxonomy" id="2100421"/>
    <lineage>
        <taxon>Viruses</taxon>
        <taxon>Duplodnaviria</taxon>
        <taxon>Heunggongvirae</taxon>
        <taxon>Uroviricota</taxon>
        <taxon>Caudoviricetes</taxon>
        <taxon>Peduoviridae</taxon>
        <taxon>Maltschvirus</taxon>
        <taxon>Maltschvirus maltsch</taxon>
    </lineage>
</organism>
<sequence length="163" mass="18070">MAKGIIQDKMARPEGDDIDTETIKKNINMPPELQEAYERVVIAGMKVMFSKESHKLMLDELQKEGPIGQKLGMGIAGLMLMLFKESNETMPPQVIVPAGVNLLSRAADFIRESKIEKITNADIGDAMEIMISTILQKFGVGPEQMEQMLNQYSNENIPAEMGA</sequence>
<reference evidence="1" key="1">
    <citation type="submission" date="2020-04" db="EMBL/GenBank/DDBJ databases">
        <authorList>
            <person name="Chiriac C."/>
            <person name="Salcher M."/>
            <person name="Ghai R."/>
            <person name="Kavagutti S V."/>
        </authorList>
    </citation>
    <scope>NUCLEOTIDE SEQUENCE</scope>
</reference>
<evidence type="ECO:0000313" key="1">
    <source>
        <dbReference type="EMBL" id="CAB4158855.1"/>
    </source>
</evidence>
<proteinExistence type="predicted"/>
<accession>A0A6J5NNW6</accession>
<protein>
    <submittedName>
        <fullName evidence="1">Uncharacterized protein</fullName>
    </submittedName>
</protein>
<gene>
    <name evidence="1" type="ORF">UFOVP713_29</name>
</gene>
<dbReference type="EMBL" id="LR796676">
    <property type="protein sequence ID" value="CAB4158855.1"/>
    <property type="molecule type" value="Genomic_DNA"/>
</dbReference>